<dbReference type="InterPro" id="IPR003594">
    <property type="entry name" value="HATPase_dom"/>
</dbReference>
<dbReference type="InterPro" id="IPR001610">
    <property type="entry name" value="PAC"/>
</dbReference>
<dbReference type="InterPro" id="IPR004358">
    <property type="entry name" value="Sig_transdc_His_kin-like_C"/>
</dbReference>
<evidence type="ECO:0000259" key="6">
    <source>
        <dbReference type="PROSITE" id="PS50109"/>
    </source>
</evidence>
<dbReference type="SUPFAM" id="SSF55874">
    <property type="entry name" value="ATPase domain of HSP90 chaperone/DNA topoisomerase II/histidine kinase"/>
    <property type="match status" value="1"/>
</dbReference>
<dbReference type="InterPro" id="IPR000700">
    <property type="entry name" value="PAS-assoc_C"/>
</dbReference>
<dbReference type="Gene3D" id="2.10.70.100">
    <property type="match status" value="1"/>
</dbReference>
<dbReference type="CDD" id="cd00082">
    <property type="entry name" value="HisKA"/>
    <property type="match status" value="1"/>
</dbReference>
<organism evidence="8 9">
    <name type="scientific">Fulvivirga imtechensis AK7</name>
    <dbReference type="NCBI Taxonomy" id="1237149"/>
    <lineage>
        <taxon>Bacteria</taxon>
        <taxon>Pseudomonadati</taxon>
        <taxon>Bacteroidota</taxon>
        <taxon>Cytophagia</taxon>
        <taxon>Cytophagales</taxon>
        <taxon>Fulvivirgaceae</taxon>
        <taxon>Fulvivirga</taxon>
    </lineage>
</organism>
<dbReference type="PRINTS" id="PR00344">
    <property type="entry name" value="BCTRLSENSOR"/>
</dbReference>
<dbReference type="Pfam" id="PF08447">
    <property type="entry name" value="PAS_3"/>
    <property type="match status" value="1"/>
</dbReference>
<proteinExistence type="predicted"/>
<dbReference type="SUPFAM" id="SSF47384">
    <property type="entry name" value="Homodimeric domain of signal transducing histidine kinase"/>
    <property type="match status" value="1"/>
</dbReference>
<dbReference type="Gene3D" id="3.30.450.20">
    <property type="entry name" value="PAS domain"/>
    <property type="match status" value="1"/>
</dbReference>
<dbReference type="GO" id="GO:0005886">
    <property type="term" value="C:plasma membrane"/>
    <property type="evidence" value="ECO:0007669"/>
    <property type="project" value="TreeGrafter"/>
</dbReference>
<keyword evidence="3" id="KW-0597">Phosphoprotein</keyword>
<dbReference type="InterPro" id="IPR003661">
    <property type="entry name" value="HisK_dim/P_dom"/>
</dbReference>
<dbReference type="InterPro" id="IPR000014">
    <property type="entry name" value="PAS"/>
</dbReference>
<evidence type="ECO:0000256" key="5">
    <source>
        <dbReference type="ARBA" id="ARBA00022777"/>
    </source>
</evidence>
<evidence type="ECO:0000313" key="8">
    <source>
        <dbReference type="EMBL" id="ELR71245.1"/>
    </source>
</evidence>
<dbReference type="OrthoDB" id="9757990at2"/>
<dbReference type="SMART" id="SM00388">
    <property type="entry name" value="HisKA"/>
    <property type="match status" value="1"/>
</dbReference>
<dbReference type="CDD" id="cd00130">
    <property type="entry name" value="PAS"/>
    <property type="match status" value="1"/>
</dbReference>
<keyword evidence="4" id="KW-0808">Transferase</keyword>
<comment type="caution">
    <text evidence="8">The sequence shown here is derived from an EMBL/GenBank/DDBJ whole genome shotgun (WGS) entry which is preliminary data.</text>
</comment>
<evidence type="ECO:0000256" key="1">
    <source>
        <dbReference type="ARBA" id="ARBA00000085"/>
    </source>
</evidence>
<keyword evidence="5 8" id="KW-0418">Kinase</keyword>
<dbReference type="Gene3D" id="1.10.287.130">
    <property type="match status" value="1"/>
</dbReference>
<reference evidence="8 9" key="1">
    <citation type="submission" date="2012-12" db="EMBL/GenBank/DDBJ databases">
        <title>Genome assembly of Fulvivirga imtechensis AK7.</title>
        <authorList>
            <person name="Nupur N."/>
            <person name="Khatri I."/>
            <person name="Kumar R."/>
            <person name="Subramanian S."/>
            <person name="Pinnaka A."/>
        </authorList>
    </citation>
    <scope>NUCLEOTIDE SEQUENCE [LARGE SCALE GENOMIC DNA]</scope>
    <source>
        <strain evidence="8 9">AK7</strain>
    </source>
</reference>
<dbReference type="InterPro" id="IPR013655">
    <property type="entry name" value="PAS_fold_3"/>
</dbReference>
<dbReference type="Gene3D" id="3.30.565.10">
    <property type="entry name" value="Histidine kinase-like ATPase, C-terminal domain"/>
    <property type="match status" value="1"/>
</dbReference>
<dbReference type="GO" id="GO:0000155">
    <property type="term" value="F:phosphorelay sensor kinase activity"/>
    <property type="evidence" value="ECO:0007669"/>
    <property type="project" value="InterPro"/>
</dbReference>
<evidence type="ECO:0000256" key="3">
    <source>
        <dbReference type="ARBA" id="ARBA00022553"/>
    </source>
</evidence>
<feature type="domain" description="PAC" evidence="7">
    <location>
        <begin position="79"/>
        <end position="131"/>
    </location>
</feature>
<dbReference type="FunFam" id="3.30.565.10:FF:000006">
    <property type="entry name" value="Sensor histidine kinase WalK"/>
    <property type="match status" value="1"/>
</dbReference>
<keyword evidence="9" id="KW-1185">Reference proteome</keyword>
<evidence type="ECO:0000313" key="9">
    <source>
        <dbReference type="Proteomes" id="UP000011135"/>
    </source>
</evidence>
<dbReference type="EMBL" id="AMZN01000043">
    <property type="protein sequence ID" value="ELR71245.1"/>
    <property type="molecule type" value="Genomic_DNA"/>
</dbReference>
<dbReference type="Pfam" id="PF00512">
    <property type="entry name" value="HisKA"/>
    <property type="match status" value="1"/>
</dbReference>
<dbReference type="eggNOG" id="COG5002">
    <property type="taxonomic scope" value="Bacteria"/>
</dbReference>
<sequence>MNISTIDWLKEIEDIANLGVYDMDLTTGTWTGSDSLIRIFDLPVKAQYTAEDFQAAVHPDDFDDVMAYYHECLKSRDYFNCVYRAIRTDGKVIYVSSKSRIFRDDNHIAVRILGIKQDITKQKTDEIRLKQLNEANEQKNEVLTMVAHDLKSPINQIKALSSLLKNDASDAQKLLLDILEDASDNALDIIGDLIEIAQLEQDIRLKLTNININDLVLKSVSFFDYNARQKNIRLKKSLSEDATAPIHRAKFKRVIDNLLSNAIKFSPEGETIKIKTEKKQGVVKLSVKDNGIGIAEKNIPKLFNKFSTLRRQGTKGEKSTGLGLSIVYEIVKKHNGEIFVKSEVNRGTTFTIKIPSV</sequence>
<dbReference type="PROSITE" id="PS50109">
    <property type="entry name" value="HIS_KIN"/>
    <property type="match status" value="1"/>
</dbReference>
<dbReference type="AlphaFoldDB" id="L8JQX6"/>
<dbReference type="SMART" id="SM00086">
    <property type="entry name" value="PAC"/>
    <property type="match status" value="1"/>
</dbReference>
<dbReference type="PANTHER" id="PTHR43047">
    <property type="entry name" value="TWO-COMPONENT HISTIDINE PROTEIN KINASE"/>
    <property type="match status" value="1"/>
</dbReference>
<dbReference type="GO" id="GO:0009927">
    <property type="term" value="F:histidine phosphotransfer kinase activity"/>
    <property type="evidence" value="ECO:0007669"/>
    <property type="project" value="TreeGrafter"/>
</dbReference>
<dbReference type="Proteomes" id="UP000011135">
    <property type="component" value="Unassembled WGS sequence"/>
</dbReference>
<dbReference type="InterPro" id="IPR036097">
    <property type="entry name" value="HisK_dim/P_sf"/>
</dbReference>
<dbReference type="SMART" id="SM00387">
    <property type="entry name" value="HATPase_c"/>
    <property type="match status" value="1"/>
</dbReference>
<dbReference type="Pfam" id="PF02518">
    <property type="entry name" value="HATPase_c"/>
    <property type="match status" value="1"/>
</dbReference>
<dbReference type="InterPro" id="IPR035965">
    <property type="entry name" value="PAS-like_dom_sf"/>
</dbReference>
<comment type="catalytic activity">
    <reaction evidence="1">
        <text>ATP + protein L-histidine = ADP + protein N-phospho-L-histidine.</text>
        <dbReference type="EC" id="2.7.13.3"/>
    </reaction>
</comment>
<dbReference type="PANTHER" id="PTHR43047:SF72">
    <property type="entry name" value="OSMOSENSING HISTIDINE PROTEIN KINASE SLN1"/>
    <property type="match status" value="1"/>
</dbReference>
<dbReference type="RefSeq" id="WP_009580183.1">
    <property type="nucleotide sequence ID" value="NZ_AMZN01000043.1"/>
</dbReference>
<dbReference type="PROSITE" id="PS50113">
    <property type="entry name" value="PAC"/>
    <property type="match status" value="1"/>
</dbReference>
<accession>L8JQX6</accession>
<dbReference type="EC" id="2.7.13.3" evidence="2"/>
<dbReference type="NCBIfam" id="TIGR00229">
    <property type="entry name" value="sensory_box"/>
    <property type="match status" value="1"/>
</dbReference>
<dbReference type="InterPro" id="IPR036890">
    <property type="entry name" value="HATPase_C_sf"/>
</dbReference>
<evidence type="ECO:0000259" key="7">
    <source>
        <dbReference type="PROSITE" id="PS50113"/>
    </source>
</evidence>
<name>L8JQX6_9BACT</name>
<evidence type="ECO:0000256" key="2">
    <source>
        <dbReference type="ARBA" id="ARBA00012438"/>
    </source>
</evidence>
<dbReference type="InterPro" id="IPR005467">
    <property type="entry name" value="His_kinase_dom"/>
</dbReference>
<dbReference type="CDD" id="cd00075">
    <property type="entry name" value="HATPase"/>
    <property type="match status" value="1"/>
</dbReference>
<dbReference type="STRING" id="1237149.C900_02860"/>
<dbReference type="SUPFAM" id="SSF55785">
    <property type="entry name" value="PYP-like sensor domain (PAS domain)"/>
    <property type="match status" value="1"/>
</dbReference>
<gene>
    <name evidence="8" type="ORF">C900_02860</name>
</gene>
<feature type="domain" description="Histidine kinase" evidence="6">
    <location>
        <begin position="145"/>
        <end position="357"/>
    </location>
</feature>
<evidence type="ECO:0000256" key="4">
    <source>
        <dbReference type="ARBA" id="ARBA00022679"/>
    </source>
</evidence>
<protein>
    <recommendedName>
        <fullName evidence="2">histidine kinase</fullName>
        <ecNumber evidence="2">2.7.13.3</ecNumber>
    </recommendedName>
</protein>